<dbReference type="Pfam" id="PF00378">
    <property type="entry name" value="ECH_1"/>
    <property type="match status" value="1"/>
</dbReference>
<accession>A0A917SVV2</accession>
<dbReference type="GO" id="GO:0006635">
    <property type="term" value="P:fatty acid beta-oxidation"/>
    <property type="evidence" value="ECO:0007669"/>
    <property type="project" value="TreeGrafter"/>
</dbReference>
<dbReference type="InterPro" id="IPR018376">
    <property type="entry name" value="Enoyl-CoA_hyd/isom_CS"/>
</dbReference>
<organism evidence="4 5">
    <name type="scientific">Pseudooceanicola nanhaiensis</name>
    <dbReference type="NCBI Taxonomy" id="375761"/>
    <lineage>
        <taxon>Bacteria</taxon>
        <taxon>Pseudomonadati</taxon>
        <taxon>Pseudomonadota</taxon>
        <taxon>Alphaproteobacteria</taxon>
        <taxon>Rhodobacterales</taxon>
        <taxon>Paracoccaceae</taxon>
        <taxon>Pseudooceanicola</taxon>
    </lineage>
</organism>
<reference evidence="4" key="2">
    <citation type="submission" date="2020-09" db="EMBL/GenBank/DDBJ databases">
        <authorList>
            <person name="Sun Q."/>
            <person name="Zhou Y."/>
        </authorList>
    </citation>
    <scope>NUCLEOTIDE SEQUENCE</scope>
    <source>
        <strain evidence="4">CGMCC 1.6293</strain>
    </source>
</reference>
<dbReference type="Gene3D" id="3.90.226.10">
    <property type="entry name" value="2-enoyl-CoA Hydratase, Chain A, domain 1"/>
    <property type="match status" value="1"/>
</dbReference>
<keyword evidence="2" id="KW-0456">Lyase</keyword>
<comment type="similarity">
    <text evidence="1 3">Belongs to the enoyl-CoA hydratase/isomerase family.</text>
</comment>
<dbReference type="Gene3D" id="1.10.12.10">
    <property type="entry name" value="Lyase 2-enoyl-coa Hydratase, Chain A, domain 2"/>
    <property type="match status" value="1"/>
</dbReference>
<gene>
    <name evidence="4" type="primary">crt</name>
    <name evidence="4" type="ORF">GCM10011534_22560</name>
</gene>
<sequence length="265" mass="28762">MPEYETLIYDKADNGVVTITLNRPDRMNTLGGSMKPDLYDAFQNVMLNDRDLRCVILTGAGERAFCAGADIKERAANRPPRAEYYAKQKFTHDLTRLIEEFERPVIAAINGVALGGGMEIALCADIRIAADHAKMGLPEVNLGVLPAAGGTQRMPRLIGGPLAKELMFTGRHITADEALSYGIVNRVVPQAELMQTARAMADEIAAKPPLSVAFIKAAVNKGLQVGIEEGLEYERLGAAMIMDSADRAEGMAAFLEKRKPVFKGE</sequence>
<name>A0A917SVV2_9RHOB</name>
<evidence type="ECO:0000256" key="3">
    <source>
        <dbReference type="RuleBase" id="RU003707"/>
    </source>
</evidence>
<protein>
    <submittedName>
        <fullName evidence="4">Enoyl-CoA hydratase</fullName>
    </submittedName>
</protein>
<evidence type="ECO:0000313" key="4">
    <source>
        <dbReference type="EMBL" id="GGM00198.1"/>
    </source>
</evidence>
<dbReference type="RefSeq" id="WP_028287852.1">
    <property type="nucleotide sequence ID" value="NZ_BMLF01000001.1"/>
</dbReference>
<dbReference type="InterPro" id="IPR001753">
    <property type="entry name" value="Enoyl-CoA_hydra/iso"/>
</dbReference>
<evidence type="ECO:0000256" key="2">
    <source>
        <dbReference type="ARBA" id="ARBA00023239"/>
    </source>
</evidence>
<evidence type="ECO:0000313" key="5">
    <source>
        <dbReference type="Proteomes" id="UP000649829"/>
    </source>
</evidence>
<comment type="caution">
    <text evidence="4">The sequence shown here is derived from an EMBL/GenBank/DDBJ whole genome shotgun (WGS) entry which is preliminary data.</text>
</comment>
<dbReference type="InterPro" id="IPR014748">
    <property type="entry name" value="Enoyl-CoA_hydra_C"/>
</dbReference>
<dbReference type="InterPro" id="IPR029045">
    <property type="entry name" value="ClpP/crotonase-like_dom_sf"/>
</dbReference>
<evidence type="ECO:0000256" key="1">
    <source>
        <dbReference type="ARBA" id="ARBA00005254"/>
    </source>
</evidence>
<proteinExistence type="inferred from homology"/>
<keyword evidence="5" id="KW-1185">Reference proteome</keyword>
<dbReference type="FunFam" id="1.10.12.10:FF:000001">
    <property type="entry name" value="Probable enoyl-CoA hydratase, mitochondrial"/>
    <property type="match status" value="1"/>
</dbReference>
<reference evidence="4" key="1">
    <citation type="journal article" date="2014" name="Int. J. Syst. Evol. Microbiol.">
        <title>Complete genome sequence of Corynebacterium casei LMG S-19264T (=DSM 44701T), isolated from a smear-ripened cheese.</title>
        <authorList>
            <consortium name="US DOE Joint Genome Institute (JGI-PGF)"/>
            <person name="Walter F."/>
            <person name="Albersmeier A."/>
            <person name="Kalinowski J."/>
            <person name="Ruckert C."/>
        </authorList>
    </citation>
    <scope>NUCLEOTIDE SEQUENCE</scope>
    <source>
        <strain evidence="4">CGMCC 1.6293</strain>
    </source>
</reference>
<dbReference type="PROSITE" id="PS00166">
    <property type="entry name" value="ENOYL_COA_HYDRATASE"/>
    <property type="match status" value="1"/>
</dbReference>
<dbReference type="AlphaFoldDB" id="A0A917SVV2"/>
<dbReference type="CDD" id="cd06558">
    <property type="entry name" value="crotonase-like"/>
    <property type="match status" value="1"/>
</dbReference>
<dbReference type="PANTHER" id="PTHR11941:SF54">
    <property type="entry name" value="ENOYL-COA HYDRATASE, MITOCHONDRIAL"/>
    <property type="match status" value="1"/>
</dbReference>
<dbReference type="SUPFAM" id="SSF52096">
    <property type="entry name" value="ClpP/crotonase"/>
    <property type="match status" value="1"/>
</dbReference>
<dbReference type="PANTHER" id="PTHR11941">
    <property type="entry name" value="ENOYL-COA HYDRATASE-RELATED"/>
    <property type="match status" value="1"/>
</dbReference>
<dbReference type="EMBL" id="BMLF01000001">
    <property type="protein sequence ID" value="GGM00198.1"/>
    <property type="molecule type" value="Genomic_DNA"/>
</dbReference>
<dbReference type="FunFam" id="3.90.226.10:FF:000009">
    <property type="entry name" value="Carnitinyl-CoA dehydratase"/>
    <property type="match status" value="1"/>
</dbReference>
<dbReference type="Proteomes" id="UP000649829">
    <property type="component" value="Unassembled WGS sequence"/>
</dbReference>
<dbReference type="GO" id="GO:0016836">
    <property type="term" value="F:hydro-lyase activity"/>
    <property type="evidence" value="ECO:0007669"/>
    <property type="project" value="UniProtKB-ARBA"/>
</dbReference>